<evidence type="ECO:0000256" key="2">
    <source>
        <dbReference type="ARBA" id="ARBA00022801"/>
    </source>
</evidence>
<evidence type="ECO:0000313" key="6">
    <source>
        <dbReference type="EMBL" id="GAA0434899.1"/>
    </source>
</evidence>
<keyword evidence="2 5" id="KW-0378">Hydrolase</keyword>
<comment type="similarity">
    <text evidence="1 5">Belongs to the metallo-dependent hydrolases superfamily. CpsB/CapC family.</text>
</comment>
<dbReference type="Proteomes" id="UP001501459">
    <property type="component" value="Unassembled WGS sequence"/>
</dbReference>
<evidence type="ECO:0000256" key="5">
    <source>
        <dbReference type="PIRNR" id="PIRNR016557"/>
    </source>
</evidence>
<comment type="catalytic activity">
    <reaction evidence="4 5">
        <text>O-phospho-L-tyrosyl-[protein] + H2O = L-tyrosyl-[protein] + phosphate</text>
        <dbReference type="Rhea" id="RHEA:10684"/>
        <dbReference type="Rhea" id="RHEA-COMP:10136"/>
        <dbReference type="Rhea" id="RHEA-COMP:20101"/>
        <dbReference type="ChEBI" id="CHEBI:15377"/>
        <dbReference type="ChEBI" id="CHEBI:43474"/>
        <dbReference type="ChEBI" id="CHEBI:46858"/>
        <dbReference type="ChEBI" id="CHEBI:61978"/>
        <dbReference type="EC" id="3.1.3.48"/>
    </reaction>
</comment>
<reference evidence="6 7" key="1">
    <citation type="journal article" date="2019" name="Int. J. Syst. Evol. Microbiol.">
        <title>The Global Catalogue of Microorganisms (GCM) 10K type strain sequencing project: providing services to taxonomists for standard genome sequencing and annotation.</title>
        <authorList>
            <consortium name="The Broad Institute Genomics Platform"/>
            <consortium name="The Broad Institute Genome Sequencing Center for Infectious Disease"/>
            <person name="Wu L."/>
            <person name="Ma J."/>
        </authorList>
    </citation>
    <scope>NUCLEOTIDE SEQUENCE [LARGE SCALE GENOMIC DNA]</scope>
    <source>
        <strain evidence="6 7">JCM 12149</strain>
    </source>
</reference>
<dbReference type="InterPro" id="IPR016195">
    <property type="entry name" value="Pol/histidinol_Pase-like"/>
</dbReference>
<proteinExistence type="inferred from homology"/>
<dbReference type="SUPFAM" id="SSF89550">
    <property type="entry name" value="PHP domain-like"/>
    <property type="match status" value="1"/>
</dbReference>
<organism evidence="6 7">
    <name type="scientific">Lentibacillus halophilus</name>
    <dbReference type="NCBI Taxonomy" id="295065"/>
    <lineage>
        <taxon>Bacteria</taxon>
        <taxon>Bacillati</taxon>
        <taxon>Bacillota</taxon>
        <taxon>Bacilli</taxon>
        <taxon>Bacillales</taxon>
        <taxon>Bacillaceae</taxon>
        <taxon>Lentibacillus</taxon>
    </lineage>
</organism>
<name>A0ABN0Z5Q2_9BACI</name>
<dbReference type="RefSeq" id="WP_343751499.1">
    <property type="nucleotide sequence ID" value="NZ_BAAADM010000023.1"/>
</dbReference>
<dbReference type="Pfam" id="PF19567">
    <property type="entry name" value="CpsB_CapC"/>
    <property type="match status" value="1"/>
</dbReference>
<dbReference type="EMBL" id="BAAADM010000023">
    <property type="protein sequence ID" value="GAA0434899.1"/>
    <property type="molecule type" value="Genomic_DNA"/>
</dbReference>
<gene>
    <name evidence="6" type="ORF">GCM10008983_09340</name>
</gene>
<dbReference type="EC" id="3.1.3.48" evidence="5"/>
<evidence type="ECO:0000313" key="7">
    <source>
        <dbReference type="Proteomes" id="UP001501459"/>
    </source>
</evidence>
<accession>A0ABN0Z5Q2</accession>
<protein>
    <recommendedName>
        <fullName evidence="5">Tyrosine-protein phosphatase</fullName>
        <ecNumber evidence="5">3.1.3.48</ecNumber>
    </recommendedName>
</protein>
<evidence type="ECO:0000256" key="1">
    <source>
        <dbReference type="ARBA" id="ARBA00005750"/>
    </source>
</evidence>
<evidence type="ECO:0000256" key="4">
    <source>
        <dbReference type="ARBA" id="ARBA00051722"/>
    </source>
</evidence>
<dbReference type="PIRSF" id="PIRSF016557">
    <property type="entry name" value="Caps_synth_CpsB"/>
    <property type="match status" value="1"/>
</dbReference>
<dbReference type="Gene3D" id="3.20.20.140">
    <property type="entry name" value="Metal-dependent hydrolases"/>
    <property type="match status" value="1"/>
</dbReference>
<keyword evidence="7" id="KW-1185">Reference proteome</keyword>
<sequence length="254" mass="27998">MIDIHSHILPGIDDGADTLTDSLAMAREAVRQGITAIIATPHHRNGYHHNAGPDIIRYTDDVNDAIRHEGIPLTVLPGQETRINGDMLTELAGGDVATLNGTKYVFVEFPSNHVPRYAERMLFDIQLAGYIPVIVHPERNTAINEDPSILYDLVDKGALTQLTAASIAGTFGKKLQTFAHDLVEANLTHFIASDAHNTTTRGFVMNEAYHELGQQHGREAVYTFMGNAQLLIDGETVHKDEPEPIKKKKFLGLF</sequence>
<keyword evidence="3 5" id="KW-0904">Protein phosphatase</keyword>
<dbReference type="PANTHER" id="PTHR39181:SF1">
    <property type="entry name" value="TYROSINE-PROTEIN PHOSPHATASE YWQE"/>
    <property type="match status" value="1"/>
</dbReference>
<evidence type="ECO:0000256" key="3">
    <source>
        <dbReference type="ARBA" id="ARBA00022912"/>
    </source>
</evidence>
<comment type="caution">
    <text evidence="6">The sequence shown here is derived from an EMBL/GenBank/DDBJ whole genome shotgun (WGS) entry which is preliminary data.</text>
</comment>
<dbReference type="InterPro" id="IPR016667">
    <property type="entry name" value="Caps_polysacc_synth_CpsB/CapC"/>
</dbReference>
<dbReference type="PANTHER" id="PTHR39181">
    <property type="entry name" value="TYROSINE-PROTEIN PHOSPHATASE YWQE"/>
    <property type="match status" value="1"/>
</dbReference>